<name>A0AAN8SAZ8_POLSC</name>
<dbReference type="AlphaFoldDB" id="A0AAN8SAZ8"/>
<reference evidence="2 3" key="1">
    <citation type="submission" date="2023-10" db="EMBL/GenBank/DDBJ databases">
        <title>Genomes of two closely related lineages of the louse Polyplax serrata with different host specificities.</title>
        <authorList>
            <person name="Martinu J."/>
            <person name="Tarabai H."/>
            <person name="Stefka J."/>
            <person name="Hypsa V."/>
        </authorList>
    </citation>
    <scope>NUCLEOTIDE SEQUENCE [LARGE SCALE GENOMIC DNA]</scope>
    <source>
        <strain evidence="2">HR10_N</strain>
    </source>
</reference>
<evidence type="ECO:0000313" key="3">
    <source>
        <dbReference type="Proteomes" id="UP001372834"/>
    </source>
</evidence>
<feature type="region of interest" description="Disordered" evidence="1">
    <location>
        <begin position="13"/>
        <end position="64"/>
    </location>
</feature>
<organism evidence="2 3">
    <name type="scientific">Polyplax serrata</name>
    <name type="common">Common mouse louse</name>
    <dbReference type="NCBI Taxonomy" id="468196"/>
    <lineage>
        <taxon>Eukaryota</taxon>
        <taxon>Metazoa</taxon>
        <taxon>Ecdysozoa</taxon>
        <taxon>Arthropoda</taxon>
        <taxon>Hexapoda</taxon>
        <taxon>Insecta</taxon>
        <taxon>Pterygota</taxon>
        <taxon>Neoptera</taxon>
        <taxon>Paraneoptera</taxon>
        <taxon>Psocodea</taxon>
        <taxon>Troctomorpha</taxon>
        <taxon>Phthiraptera</taxon>
        <taxon>Anoplura</taxon>
        <taxon>Polyplacidae</taxon>
        <taxon>Polyplax</taxon>
    </lineage>
</organism>
<comment type="caution">
    <text evidence="2">The sequence shown here is derived from an EMBL/GenBank/DDBJ whole genome shotgun (WGS) entry which is preliminary data.</text>
</comment>
<evidence type="ECO:0000313" key="2">
    <source>
        <dbReference type="EMBL" id="KAK6643068.1"/>
    </source>
</evidence>
<dbReference type="EMBL" id="JAWJWE010000002">
    <property type="protein sequence ID" value="KAK6643068.1"/>
    <property type="molecule type" value="Genomic_DNA"/>
</dbReference>
<protein>
    <submittedName>
        <fullName evidence="2">Uncharacterized protein</fullName>
    </submittedName>
</protein>
<accession>A0AAN8SAZ8</accession>
<evidence type="ECO:0000256" key="1">
    <source>
        <dbReference type="SAM" id="MobiDB-lite"/>
    </source>
</evidence>
<sequence>MYTQVTFIFKNEQKSTSAGLESTKRQGSQETGHKPILVPYHQKHRNDKYKKSCNPASVDGLSGQTATRATPRFVLAQPGNHTGDAQRTCVPTRSLPDPNISLKFSPCSCPL</sequence>
<dbReference type="Proteomes" id="UP001372834">
    <property type="component" value="Unassembled WGS sequence"/>
</dbReference>
<feature type="compositionally biased region" description="Polar residues" evidence="1">
    <location>
        <begin position="14"/>
        <end position="30"/>
    </location>
</feature>
<proteinExistence type="predicted"/>
<gene>
    <name evidence="2" type="ORF">RUM43_004571</name>
</gene>